<feature type="transmembrane region" description="Helical" evidence="1">
    <location>
        <begin position="60"/>
        <end position="82"/>
    </location>
</feature>
<feature type="transmembrane region" description="Helical" evidence="1">
    <location>
        <begin position="134"/>
        <end position="155"/>
    </location>
</feature>
<keyword evidence="3" id="KW-1185">Reference proteome</keyword>
<name>A0A2S7SPQ3_9BACT</name>
<evidence type="ECO:0000313" key="3">
    <source>
        <dbReference type="Proteomes" id="UP000239872"/>
    </source>
</evidence>
<gene>
    <name evidence="2" type="ORF">CJD36_022215</name>
</gene>
<reference evidence="2 3" key="1">
    <citation type="submission" date="2018-01" db="EMBL/GenBank/DDBJ databases">
        <title>A novel member of the phylum Bacteroidetes isolated from glacier ice.</title>
        <authorList>
            <person name="Liu Q."/>
            <person name="Xin Y.-H."/>
        </authorList>
    </citation>
    <scope>NUCLEOTIDE SEQUENCE [LARGE SCALE GENOMIC DNA]</scope>
    <source>
        <strain evidence="2 3">RB1R16</strain>
    </source>
</reference>
<keyword evidence="1" id="KW-0812">Transmembrane</keyword>
<feature type="transmembrane region" description="Helical" evidence="1">
    <location>
        <begin position="20"/>
        <end position="40"/>
    </location>
</feature>
<dbReference type="EMBL" id="PPSL01000011">
    <property type="protein sequence ID" value="PQJ08860.1"/>
    <property type="molecule type" value="Genomic_DNA"/>
</dbReference>
<sequence length="162" mass="17468">MSIKGMTRAEARKIGGRKGLISSVVGLITAYLIMAMMTGIGGRGMDLGWIADAGMQLNMVLGAVIMLISGYLWGQLAGITILINKKNHLVAGILCGIGALMTTAFLSGLPGFLLEGMPWKYSIKEGFESYVVKPFTWITVFGIIPAVAVGVWMGWRIKRCRI</sequence>
<evidence type="ECO:0000313" key="2">
    <source>
        <dbReference type="EMBL" id="PQJ08860.1"/>
    </source>
</evidence>
<dbReference type="AlphaFoldDB" id="A0A2S7SPQ3"/>
<keyword evidence="1" id="KW-1133">Transmembrane helix</keyword>
<proteinExistence type="predicted"/>
<organism evidence="2 3">
    <name type="scientific">Flavipsychrobacter stenotrophus</name>
    <dbReference type="NCBI Taxonomy" id="2077091"/>
    <lineage>
        <taxon>Bacteria</taxon>
        <taxon>Pseudomonadati</taxon>
        <taxon>Bacteroidota</taxon>
        <taxon>Chitinophagia</taxon>
        <taxon>Chitinophagales</taxon>
        <taxon>Chitinophagaceae</taxon>
        <taxon>Flavipsychrobacter</taxon>
    </lineage>
</organism>
<feature type="transmembrane region" description="Helical" evidence="1">
    <location>
        <begin position="89"/>
        <end position="114"/>
    </location>
</feature>
<accession>A0A2S7SPQ3</accession>
<protein>
    <submittedName>
        <fullName evidence="2">Uncharacterized protein</fullName>
    </submittedName>
</protein>
<dbReference type="Proteomes" id="UP000239872">
    <property type="component" value="Unassembled WGS sequence"/>
</dbReference>
<keyword evidence="1" id="KW-0472">Membrane</keyword>
<comment type="caution">
    <text evidence="2">The sequence shown here is derived from an EMBL/GenBank/DDBJ whole genome shotgun (WGS) entry which is preliminary data.</text>
</comment>
<evidence type="ECO:0000256" key="1">
    <source>
        <dbReference type="SAM" id="Phobius"/>
    </source>
</evidence>